<proteinExistence type="inferred from homology"/>
<sequence>MPKLLLINPNTTQSMTDKMVRSAAGVLAPDSELIAATSAYGPPSIEGY</sequence>
<evidence type="ECO:0008006" key="3">
    <source>
        <dbReference type="Google" id="ProtNLM"/>
    </source>
</evidence>
<name>A0A6S6TTQ3_9GAMM</name>
<comment type="similarity">
    <text evidence="1">Belongs to the HyuE racemase family.</text>
</comment>
<dbReference type="InterPro" id="IPR053714">
    <property type="entry name" value="Iso_Racemase_Enz_sf"/>
</dbReference>
<protein>
    <recommendedName>
        <fullName evidence="3">Hydantoin racemase (EC)</fullName>
    </recommendedName>
</protein>
<organism evidence="2">
    <name type="scientific">uncultured Thiotrichaceae bacterium</name>
    <dbReference type="NCBI Taxonomy" id="298394"/>
    <lineage>
        <taxon>Bacteria</taxon>
        <taxon>Pseudomonadati</taxon>
        <taxon>Pseudomonadota</taxon>
        <taxon>Gammaproteobacteria</taxon>
        <taxon>Thiotrichales</taxon>
        <taxon>Thiotrichaceae</taxon>
        <taxon>environmental samples</taxon>
    </lineage>
</organism>
<feature type="non-terminal residue" evidence="2">
    <location>
        <position position="48"/>
    </location>
</feature>
<dbReference type="GO" id="GO:0047661">
    <property type="term" value="F:amino-acid racemase activity"/>
    <property type="evidence" value="ECO:0007669"/>
    <property type="project" value="InterPro"/>
</dbReference>
<dbReference type="EMBL" id="CACVAV010000349">
    <property type="protein sequence ID" value="CAA6822695.1"/>
    <property type="molecule type" value="Genomic_DNA"/>
</dbReference>
<dbReference type="InterPro" id="IPR015942">
    <property type="entry name" value="Asp/Glu/hydantoin_racemase"/>
</dbReference>
<dbReference type="Gene3D" id="3.40.50.12500">
    <property type="match status" value="1"/>
</dbReference>
<accession>A0A6S6TTQ3</accession>
<evidence type="ECO:0000313" key="2">
    <source>
        <dbReference type="EMBL" id="CAA6822695.1"/>
    </source>
</evidence>
<reference evidence="2" key="1">
    <citation type="submission" date="2020-01" db="EMBL/GenBank/DDBJ databases">
        <authorList>
            <person name="Meier V. D."/>
            <person name="Meier V D."/>
        </authorList>
    </citation>
    <scope>NUCLEOTIDE SEQUENCE</scope>
    <source>
        <strain evidence="2">HLG_WM_MAG_08</strain>
    </source>
</reference>
<gene>
    <name evidence="2" type="ORF">HELGO_WM56135</name>
</gene>
<evidence type="ECO:0000256" key="1">
    <source>
        <dbReference type="ARBA" id="ARBA00038414"/>
    </source>
</evidence>
<dbReference type="Pfam" id="PF01177">
    <property type="entry name" value="Asp_Glu_race"/>
    <property type="match status" value="1"/>
</dbReference>
<dbReference type="AlphaFoldDB" id="A0A6S6TTQ3"/>